<dbReference type="PANTHER" id="PTHR43479">
    <property type="entry name" value="ACREF/ENVCD OPERON REPRESSOR-RELATED"/>
    <property type="match status" value="1"/>
</dbReference>
<accession>A0A1H6AIK8</accession>
<dbReference type="InterPro" id="IPR036271">
    <property type="entry name" value="Tet_transcr_reg_TetR-rel_C_sf"/>
</dbReference>
<dbReference type="EMBL" id="FNVQ01000002">
    <property type="protein sequence ID" value="SEG48341.1"/>
    <property type="molecule type" value="Genomic_DNA"/>
</dbReference>
<gene>
    <name evidence="6" type="ORF">SAMN05444390_10248</name>
</gene>
<sequence>MKKTDTYHHGNLRQALIATAFEVVQQQGQEALSLRELATTLNVSRGAPYRHFPDRDSLLAAVATEGFVMMGALLEPLENSSDSSLSISGVGQAFLEFAEGYPLLFQLMFDTHLMAQAVPGSELGEAVEAVYSRVSVLVKTLLGIDDEGQLKQQMVAMWSTLYGYAHLRHAEMLKPYMVAGVGKEEMERAVLETAFSFSGRAL</sequence>
<dbReference type="Pfam" id="PF00440">
    <property type="entry name" value="TetR_N"/>
    <property type="match status" value="1"/>
</dbReference>
<keyword evidence="1" id="KW-0805">Transcription regulation</keyword>
<keyword evidence="2 4" id="KW-0238">DNA-binding</keyword>
<evidence type="ECO:0000313" key="7">
    <source>
        <dbReference type="Proteomes" id="UP000236745"/>
    </source>
</evidence>
<evidence type="ECO:0000313" key="6">
    <source>
        <dbReference type="EMBL" id="SEG48341.1"/>
    </source>
</evidence>
<dbReference type="PROSITE" id="PS50977">
    <property type="entry name" value="HTH_TETR_2"/>
    <property type="match status" value="1"/>
</dbReference>
<reference evidence="6 7" key="1">
    <citation type="submission" date="2016-10" db="EMBL/GenBank/DDBJ databases">
        <authorList>
            <person name="de Groot N.N."/>
        </authorList>
    </citation>
    <scope>NUCLEOTIDE SEQUENCE [LARGE SCALE GENOMIC DNA]</scope>
    <source>
        <strain evidence="6 7">DSM 22012</strain>
    </source>
</reference>
<dbReference type="InterPro" id="IPR050624">
    <property type="entry name" value="HTH-type_Tx_Regulator"/>
</dbReference>
<dbReference type="GO" id="GO:0003677">
    <property type="term" value="F:DNA binding"/>
    <property type="evidence" value="ECO:0007669"/>
    <property type="project" value="UniProtKB-UniRule"/>
</dbReference>
<dbReference type="RefSeq" id="WP_104003164.1">
    <property type="nucleotide sequence ID" value="NZ_FNVQ01000002.1"/>
</dbReference>
<feature type="domain" description="HTH tetR-type" evidence="5">
    <location>
        <begin position="10"/>
        <end position="70"/>
    </location>
</feature>
<dbReference type="Pfam" id="PF13305">
    <property type="entry name" value="TetR_C_33"/>
    <property type="match status" value="1"/>
</dbReference>
<dbReference type="InterPro" id="IPR009057">
    <property type="entry name" value="Homeodomain-like_sf"/>
</dbReference>
<dbReference type="Gene3D" id="1.10.357.10">
    <property type="entry name" value="Tetracycline Repressor, domain 2"/>
    <property type="match status" value="1"/>
</dbReference>
<evidence type="ECO:0000256" key="2">
    <source>
        <dbReference type="ARBA" id="ARBA00023125"/>
    </source>
</evidence>
<dbReference type="SUPFAM" id="SSF46689">
    <property type="entry name" value="Homeodomain-like"/>
    <property type="match status" value="1"/>
</dbReference>
<dbReference type="SUPFAM" id="SSF48498">
    <property type="entry name" value="Tetracyclin repressor-like, C-terminal domain"/>
    <property type="match status" value="1"/>
</dbReference>
<evidence type="ECO:0000256" key="4">
    <source>
        <dbReference type="PROSITE-ProRule" id="PRU00335"/>
    </source>
</evidence>
<name>A0A1H6AIK8_9GAMM</name>
<keyword evidence="7" id="KW-1185">Reference proteome</keyword>
<protein>
    <submittedName>
        <fullName evidence="6">Transcriptional regulator, TetR family</fullName>
    </submittedName>
</protein>
<feature type="DNA-binding region" description="H-T-H motif" evidence="4">
    <location>
        <begin position="33"/>
        <end position="52"/>
    </location>
</feature>
<evidence type="ECO:0000259" key="5">
    <source>
        <dbReference type="PROSITE" id="PS50977"/>
    </source>
</evidence>
<organism evidence="6 7">
    <name type="scientific">Marinobacterium lutimaris</name>
    <dbReference type="NCBI Taxonomy" id="568106"/>
    <lineage>
        <taxon>Bacteria</taxon>
        <taxon>Pseudomonadati</taxon>
        <taxon>Pseudomonadota</taxon>
        <taxon>Gammaproteobacteria</taxon>
        <taxon>Oceanospirillales</taxon>
        <taxon>Oceanospirillaceae</taxon>
        <taxon>Marinobacterium</taxon>
    </lineage>
</organism>
<dbReference type="PANTHER" id="PTHR43479:SF11">
    <property type="entry name" value="ACREF_ENVCD OPERON REPRESSOR-RELATED"/>
    <property type="match status" value="1"/>
</dbReference>
<dbReference type="InterPro" id="IPR025996">
    <property type="entry name" value="MT1864/Rv1816-like_C"/>
</dbReference>
<dbReference type="AlphaFoldDB" id="A0A1H6AIK8"/>
<dbReference type="InterPro" id="IPR001647">
    <property type="entry name" value="HTH_TetR"/>
</dbReference>
<evidence type="ECO:0000256" key="3">
    <source>
        <dbReference type="ARBA" id="ARBA00023163"/>
    </source>
</evidence>
<keyword evidence="3" id="KW-0804">Transcription</keyword>
<dbReference type="OrthoDB" id="5293556at2"/>
<proteinExistence type="predicted"/>
<dbReference type="Proteomes" id="UP000236745">
    <property type="component" value="Unassembled WGS sequence"/>
</dbReference>
<evidence type="ECO:0000256" key="1">
    <source>
        <dbReference type="ARBA" id="ARBA00023015"/>
    </source>
</evidence>